<sequence>MDDAFVKQWLSDLRALLFDADDPLDLHNTLFLRPDPNPNPNRKRSWLALDRPLCHHRIGAQIAEIHKRLAEIAEGRKNFHLRPGDGRRRAPVGGRRHCYQSPSSSSWCDIRRAMKETVEAITRSKYSLLSLHILQHRLGELLRMNRFLLVLDNLWAEDRRFWEIFWVPLLAGESESKLCREIRVPLKQVPKELFLKLSRLRVLDLSNSEVKELPDFVGDLIHLSLRLASVLSYHHPRMCEFPVIKSEGLHDTRLNIQRLKLKFLDRHTEFHLYGCSRSYGHLYLQMADIR</sequence>
<evidence type="ECO:0000313" key="2">
    <source>
        <dbReference type="Proteomes" id="UP000092600"/>
    </source>
</evidence>
<accession>A0A199VH13</accession>
<comment type="caution">
    <text evidence="1">The sequence shown here is derived from an EMBL/GenBank/DDBJ whole genome shotgun (WGS) entry which is preliminary data.</text>
</comment>
<protein>
    <recommendedName>
        <fullName evidence="3">Rx N-terminal domain-containing protein</fullName>
    </recommendedName>
</protein>
<organism evidence="1 2">
    <name type="scientific">Ananas comosus</name>
    <name type="common">Pineapple</name>
    <name type="synonym">Ananas ananas</name>
    <dbReference type="NCBI Taxonomy" id="4615"/>
    <lineage>
        <taxon>Eukaryota</taxon>
        <taxon>Viridiplantae</taxon>
        <taxon>Streptophyta</taxon>
        <taxon>Embryophyta</taxon>
        <taxon>Tracheophyta</taxon>
        <taxon>Spermatophyta</taxon>
        <taxon>Magnoliopsida</taxon>
        <taxon>Liliopsida</taxon>
        <taxon>Poales</taxon>
        <taxon>Bromeliaceae</taxon>
        <taxon>Bromelioideae</taxon>
        <taxon>Ananas</taxon>
    </lineage>
</organism>
<proteinExistence type="predicted"/>
<dbReference type="EMBL" id="LSRQ01001892">
    <property type="protein sequence ID" value="OAY76166.1"/>
    <property type="molecule type" value="Genomic_DNA"/>
</dbReference>
<evidence type="ECO:0008006" key="3">
    <source>
        <dbReference type="Google" id="ProtNLM"/>
    </source>
</evidence>
<evidence type="ECO:0000313" key="1">
    <source>
        <dbReference type="EMBL" id="OAY76166.1"/>
    </source>
</evidence>
<gene>
    <name evidence="1" type="ORF">ACMD2_24532</name>
</gene>
<dbReference type="InterPro" id="IPR032675">
    <property type="entry name" value="LRR_dom_sf"/>
</dbReference>
<dbReference type="Gene3D" id="3.80.10.10">
    <property type="entry name" value="Ribonuclease Inhibitor"/>
    <property type="match status" value="1"/>
</dbReference>
<name>A0A199VH13_ANACO</name>
<dbReference type="AlphaFoldDB" id="A0A199VH13"/>
<reference evidence="1 2" key="1">
    <citation type="journal article" date="2016" name="DNA Res.">
        <title>The draft genome of MD-2 pineapple using hybrid error correction of long reads.</title>
        <authorList>
            <person name="Redwan R.M."/>
            <person name="Saidin A."/>
            <person name="Kumar S.V."/>
        </authorList>
    </citation>
    <scope>NUCLEOTIDE SEQUENCE [LARGE SCALE GENOMIC DNA]</scope>
    <source>
        <strain evidence="2">cv. MD2</strain>
        <tissue evidence="1">Leaf</tissue>
    </source>
</reference>
<dbReference type="Proteomes" id="UP000092600">
    <property type="component" value="Unassembled WGS sequence"/>
</dbReference>